<feature type="compositionally biased region" description="Basic residues" evidence="1">
    <location>
        <begin position="189"/>
        <end position="203"/>
    </location>
</feature>
<evidence type="ECO:0000313" key="3">
    <source>
        <dbReference type="Proteomes" id="UP001182556"/>
    </source>
</evidence>
<feature type="compositionally biased region" description="Polar residues" evidence="1">
    <location>
        <begin position="1"/>
        <end position="11"/>
    </location>
</feature>
<dbReference type="Proteomes" id="UP001182556">
    <property type="component" value="Unassembled WGS sequence"/>
</dbReference>
<evidence type="ECO:0000256" key="1">
    <source>
        <dbReference type="SAM" id="MobiDB-lite"/>
    </source>
</evidence>
<feature type="region of interest" description="Disordered" evidence="1">
    <location>
        <begin position="1"/>
        <end position="329"/>
    </location>
</feature>
<name>A0AAD9FMK1_PAPLA</name>
<protein>
    <submittedName>
        <fullName evidence="2">Uncharacterized protein</fullName>
    </submittedName>
</protein>
<dbReference type="AlphaFoldDB" id="A0AAD9FMK1"/>
<comment type="caution">
    <text evidence="2">The sequence shown here is derived from an EMBL/GenBank/DDBJ whole genome shotgun (WGS) entry which is preliminary data.</text>
</comment>
<organism evidence="2 3">
    <name type="scientific">Papiliotrema laurentii</name>
    <name type="common">Cryptococcus laurentii</name>
    <dbReference type="NCBI Taxonomy" id="5418"/>
    <lineage>
        <taxon>Eukaryota</taxon>
        <taxon>Fungi</taxon>
        <taxon>Dikarya</taxon>
        <taxon>Basidiomycota</taxon>
        <taxon>Agaricomycotina</taxon>
        <taxon>Tremellomycetes</taxon>
        <taxon>Tremellales</taxon>
        <taxon>Rhynchogastremaceae</taxon>
        <taxon>Papiliotrema</taxon>
    </lineage>
</organism>
<reference evidence="2" key="1">
    <citation type="submission" date="2023-02" db="EMBL/GenBank/DDBJ databases">
        <title>Identification and recombinant expression of a fungal hydrolase from Papiliotrema laurentii that hydrolyzes apple cutin and clears colloidal polyester polyurethane.</title>
        <authorList>
            <consortium name="DOE Joint Genome Institute"/>
            <person name="Roman V.A."/>
            <person name="Bojanowski C."/>
            <person name="Crable B.R."/>
            <person name="Wagner D.N."/>
            <person name="Hung C.S."/>
            <person name="Nadeau L.J."/>
            <person name="Schratz L."/>
            <person name="Haridas S."/>
            <person name="Pangilinan J."/>
            <person name="Lipzen A."/>
            <person name="Na H."/>
            <person name="Yan M."/>
            <person name="Ng V."/>
            <person name="Grigoriev I.V."/>
            <person name="Spatafora J.W."/>
            <person name="Barlow D."/>
            <person name="Biffinger J."/>
            <person name="Kelley-Loughnane N."/>
            <person name="Varaljay V.A."/>
            <person name="Crookes-Goodson W.J."/>
        </authorList>
    </citation>
    <scope>NUCLEOTIDE SEQUENCE</scope>
    <source>
        <strain evidence="2">5307AH</strain>
    </source>
</reference>
<dbReference type="EMBL" id="JAODAN010000009">
    <property type="protein sequence ID" value="KAK1922079.1"/>
    <property type="molecule type" value="Genomic_DNA"/>
</dbReference>
<feature type="compositionally biased region" description="Polar residues" evidence="1">
    <location>
        <begin position="154"/>
        <end position="167"/>
    </location>
</feature>
<accession>A0AAD9FMK1</accession>
<proteinExistence type="predicted"/>
<sequence>MYRNTIRSIARTTVRPATGSRSIHLSTPLYASKPAHEPISTQGHTTDKSQQPLHRDSDVQSAAVRAADDARADAAGKSSGDNEPFDAARQGNADGNAKGVGAKGAFKDQIGGQDEPQKGPGVTKGKSRPAAGYNIRETLKNTVESFVGSEKRSFSTSTRALAESTTPRADPDGARKPVDNQVQGDQNAHLKHTRPARPPKAPRVHPVPPTNLMPPRALQTQRSLPVNEVARRLRVWESGSSALLPSSERPRRQAVTPRPYPANQLRPAMTPLRQLYRPASSRLTRNETPRRSKAPYSSTAVDPPNEALRKAVLEGTMPEKNPQPQSEYG</sequence>
<keyword evidence="3" id="KW-1185">Reference proteome</keyword>
<gene>
    <name evidence="2" type="ORF">DB88DRAFT_380434</name>
</gene>
<feature type="compositionally biased region" description="Basic and acidic residues" evidence="1">
    <location>
        <begin position="169"/>
        <end position="178"/>
    </location>
</feature>
<evidence type="ECO:0000313" key="2">
    <source>
        <dbReference type="EMBL" id="KAK1922079.1"/>
    </source>
</evidence>
<feature type="compositionally biased region" description="Polar residues" evidence="1">
    <location>
        <begin position="39"/>
        <end position="52"/>
    </location>
</feature>